<organism evidence="4 5">
    <name type="scientific">Lolliginicoccus lacisalsi</name>
    <dbReference type="NCBI Taxonomy" id="2742202"/>
    <lineage>
        <taxon>Bacteria</taxon>
        <taxon>Bacillati</taxon>
        <taxon>Actinomycetota</taxon>
        <taxon>Actinomycetes</taxon>
        <taxon>Mycobacteriales</taxon>
        <taxon>Hoyosellaceae</taxon>
        <taxon>Lolliginicoccus</taxon>
    </lineage>
</organism>
<dbReference type="InterPro" id="IPR002123">
    <property type="entry name" value="Plipid/glycerol_acylTrfase"/>
</dbReference>
<dbReference type="GO" id="GO:0005886">
    <property type="term" value="C:plasma membrane"/>
    <property type="evidence" value="ECO:0007669"/>
    <property type="project" value="TreeGrafter"/>
</dbReference>
<accession>A0A927J9B2</accession>
<evidence type="ECO:0000256" key="1">
    <source>
        <dbReference type="ARBA" id="ARBA00022679"/>
    </source>
</evidence>
<comment type="caution">
    <text evidence="4">The sequence shown here is derived from an EMBL/GenBank/DDBJ whole genome shotgun (WGS) entry which is preliminary data.</text>
</comment>
<dbReference type="RefSeq" id="WP_192037388.1">
    <property type="nucleotide sequence ID" value="NZ_JACYWE010000001.1"/>
</dbReference>
<keyword evidence="5" id="KW-1185">Reference proteome</keyword>
<dbReference type="PANTHER" id="PTHR10434:SF11">
    <property type="entry name" value="1-ACYL-SN-GLYCEROL-3-PHOSPHATE ACYLTRANSFERASE"/>
    <property type="match status" value="1"/>
</dbReference>
<evidence type="ECO:0000313" key="4">
    <source>
        <dbReference type="EMBL" id="MBD8504886.1"/>
    </source>
</evidence>
<evidence type="ECO:0000313" key="5">
    <source>
        <dbReference type="Proteomes" id="UP000642993"/>
    </source>
</evidence>
<evidence type="ECO:0000256" key="2">
    <source>
        <dbReference type="ARBA" id="ARBA00023315"/>
    </source>
</evidence>
<keyword evidence="1" id="KW-0808">Transferase</keyword>
<evidence type="ECO:0000259" key="3">
    <source>
        <dbReference type="SMART" id="SM00563"/>
    </source>
</evidence>
<dbReference type="Proteomes" id="UP000642993">
    <property type="component" value="Unassembled WGS sequence"/>
</dbReference>
<dbReference type="GO" id="GO:0003841">
    <property type="term" value="F:1-acylglycerol-3-phosphate O-acyltransferase activity"/>
    <property type="evidence" value="ECO:0007669"/>
    <property type="project" value="TreeGrafter"/>
</dbReference>
<dbReference type="Pfam" id="PF01553">
    <property type="entry name" value="Acyltransferase"/>
    <property type="match status" value="1"/>
</dbReference>
<reference evidence="4" key="1">
    <citation type="submission" date="2020-09" db="EMBL/GenBank/DDBJ databases">
        <title>Hoyosella lacisalsi sp. nov., a halotolerant actinobacterium isolated from soil of Lake Gudzhirganskoe.</title>
        <authorList>
            <person name="Yang Q."/>
            <person name="Guo P.Y."/>
            <person name="Liu S.W."/>
            <person name="Li F.N."/>
            <person name="Sun C.H."/>
        </authorList>
    </citation>
    <scope>NUCLEOTIDE SEQUENCE</scope>
    <source>
        <strain evidence="4">G463</strain>
    </source>
</reference>
<protein>
    <submittedName>
        <fullName evidence="4">1-acyl-sn-glycerol-3-phosphate acyltransferase</fullName>
    </submittedName>
</protein>
<dbReference type="SMART" id="SM00563">
    <property type="entry name" value="PlsC"/>
    <property type="match status" value="1"/>
</dbReference>
<proteinExistence type="predicted"/>
<dbReference type="CDD" id="cd07989">
    <property type="entry name" value="LPLAT_AGPAT-like"/>
    <property type="match status" value="1"/>
</dbReference>
<dbReference type="EMBL" id="JACYWE010000001">
    <property type="protein sequence ID" value="MBD8504886.1"/>
    <property type="molecule type" value="Genomic_DNA"/>
</dbReference>
<gene>
    <name evidence="4" type="ORF">HT102_00095</name>
</gene>
<feature type="domain" description="Phospholipid/glycerol acyltransferase" evidence="3">
    <location>
        <begin position="52"/>
        <end position="171"/>
    </location>
</feature>
<sequence length="244" mass="26585">MADSEAVTHHPDFSSNQTLYWILKFGIVGPFLKVCNHPDFRGLENIPKDGPAIIAGNHMSIADWLFAPLASPRRISYLAKNEYFTTPGLSGKFQRFFFSQTGQVPIDRTGASSAENALNTAKRLLKEGRLVGLYPEGTRSPDGRLYRGKTGVARIALETGVPIIPVGVIGTDKVCPPGKNTWNRQKVTVTFGAPIEPAAFGSSGDSAAERALTDHIMDRIQALTGQEYVNEYAPRGKRPKPSSE</sequence>
<dbReference type="AlphaFoldDB" id="A0A927J9B2"/>
<dbReference type="PANTHER" id="PTHR10434">
    <property type="entry name" value="1-ACYL-SN-GLYCEROL-3-PHOSPHATE ACYLTRANSFERASE"/>
    <property type="match status" value="1"/>
</dbReference>
<dbReference type="SUPFAM" id="SSF69593">
    <property type="entry name" value="Glycerol-3-phosphate (1)-acyltransferase"/>
    <property type="match status" value="1"/>
</dbReference>
<name>A0A927J9B2_9ACTN</name>
<dbReference type="GO" id="GO:0006654">
    <property type="term" value="P:phosphatidic acid biosynthetic process"/>
    <property type="evidence" value="ECO:0007669"/>
    <property type="project" value="TreeGrafter"/>
</dbReference>
<keyword evidence="2 4" id="KW-0012">Acyltransferase</keyword>